<evidence type="ECO:0000256" key="1">
    <source>
        <dbReference type="SAM" id="MobiDB-lite"/>
    </source>
</evidence>
<dbReference type="PANTHER" id="PTHR33375">
    <property type="entry name" value="CHROMOSOME-PARTITIONING PROTEIN PARB-RELATED"/>
    <property type="match status" value="1"/>
</dbReference>
<accession>A0ABY3ESJ8</accession>
<sequence length="221" mass="24332">MTPHKLEFGHADPATLKPNPWNTNHLSPEAEAKLDNSLKRRGMFKPVVVRTLDDGSLQLLGGEHRAQSAVRVGLRSVPLINLGRVSDKEAKEIGLLDNSRYGTDNALDLAKLLGEIGTVDEIAQFMPYNTAEVTAIFSTLNIDLDALDLPEDAEAPQLPSAPKVQTHQVMRFKVPVDDVEDMTEMVEKVMKTQKFTDEDALSNAGNALVWILNDYMKGGRA</sequence>
<reference evidence="3 4" key="1">
    <citation type="submission" date="2019-05" db="EMBL/GenBank/DDBJ databases">
        <title>Whole genome sequence analysis of Cupriavidus campinensis S14E4C strain.</title>
        <authorList>
            <person name="Abbaszade G."/>
            <person name="Szabo A."/>
            <person name="Toumi M."/>
            <person name="Toth E."/>
        </authorList>
    </citation>
    <scope>NUCLEOTIDE SEQUENCE [LARGE SCALE GENOMIC DNA]</scope>
    <source>
        <strain evidence="3 4">S14E4C</strain>
    </source>
</reference>
<dbReference type="Pfam" id="PF02195">
    <property type="entry name" value="ParB_N"/>
    <property type="match status" value="1"/>
</dbReference>
<feature type="domain" description="ParB-like N-terminal" evidence="2">
    <location>
        <begin position="9"/>
        <end position="99"/>
    </location>
</feature>
<evidence type="ECO:0000313" key="3">
    <source>
        <dbReference type="EMBL" id="TSP13936.1"/>
    </source>
</evidence>
<dbReference type="InterPro" id="IPR050336">
    <property type="entry name" value="Chromosome_partition/occlusion"/>
</dbReference>
<dbReference type="InterPro" id="IPR036086">
    <property type="entry name" value="ParB/Sulfiredoxin_sf"/>
</dbReference>
<dbReference type="SUPFAM" id="SSF110849">
    <property type="entry name" value="ParB/Sulfiredoxin"/>
    <property type="match status" value="1"/>
</dbReference>
<feature type="compositionally biased region" description="Basic and acidic residues" evidence="1">
    <location>
        <begin position="1"/>
        <end position="10"/>
    </location>
</feature>
<protein>
    <submittedName>
        <fullName evidence="3">ParB/RepB/Spo0J family partition protein</fullName>
    </submittedName>
</protein>
<dbReference type="EMBL" id="VCIZ01000002">
    <property type="protein sequence ID" value="TSP13936.1"/>
    <property type="molecule type" value="Genomic_DNA"/>
</dbReference>
<keyword evidence="4" id="KW-1185">Reference proteome</keyword>
<evidence type="ECO:0000313" key="4">
    <source>
        <dbReference type="Proteomes" id="UP000318943"/>
    </source>
</evidence>
<name>A0ABY3ESJ8_9BURK</name>
<dbReference type="SMART" id="SM00470">
    <property type="entry name" value="ParB"/>
    <property type="match status" value="1"/>
</dbReference>
<comment type="caution">
    <text evidence="3">The sequence shown here is derived from an EMBL/GenBank/DDBJ whole genome shotgun (WGS) entry which is preliminary data.</text>
</comment>
<organism evidence="3 4">
    <name type="scientific">Cupriavidus campinensis</name>
    <dbReference type="NCBI Taxonomy" id="151783"/>
    <lineage>
        <taxon>Bacteria</taxon>
        <taxon>Pseudomonadati</taxon>
        <taxon>Pseudomonadota</taxon>
        <taxon>Betaproteobacteria</taxon>
        <taxon>Burkholderiales</taxon>
        <taxon>Burkholderiaceae</taxon>
        <taxon>Cupriavidus</taxon>
    </lineage>
</organism>
<evidence type="ECO:0000259" key="2">
    <source>
        <dbReference type="SMART" id="SM00470"/>
    </source>
</evidence>
<feature type="region of interest" description="Disordered" evidence="1">
    <location>
        <begin position="1"/>
        <end position="25"/>
    </location>
</feature>
<proteinExistence type="predicted"/>
<dbReference type="Proteomes" id="UP000318943">
    <property type="component" value="Unassembled WGS sequence"/>
</dbReference>
<dbReference type="PANTHER" id="PTHR33375:SF1">
    <property type="entry name" value="CHROMOSOME-PARTITIONING PROTEIN PARB-RELATED"/>
    <property type="match status" value="1"/>
</dbReference>
<dbReference type="RefSeq" id="WP_144196629.1">
    <property type="nucleotide sequence ID" value="NZ_VCIZ01000002.1"/>
</dbReference>
<gene>
    <name evidence="3" type="ORF">FGG12_05525</name>
</gene>
<dbReference type="Gene3D" id="3.90.1530.10">
    <property type="entry name" value="Conserved hypothetical protein from pyrococcus furiosus pfu- 392566-001, ParB domain"/>
    <property type="match status" value="1"/>
</dbReference>
<dbReference type="InterPro" id="IPR003115">
    <property type="entry name" value="ParB_N"/>
</dbReference>